<protein>
    <submittedName>
        <fullName evidence="2">Uncharacterized protein</fullName>
    </submittedName>
</protein>
<feature type="region of interest" description="Disordered" evidence="1">
    <location>
        <begin position="1"/>
        <end position="29"/>
    </location>
</feature>
<name>A0A176WE13_MARPO</name>
<evidence type="ECO:0000313" key="2">
    <source>
        <dbReference type="EMBL" id="OAE31154.1"/>
    </source>
</evidence>
<comment type="caution">
    <text evidence="2">The sequence shown here is derived from an EMBL/GenBank/DDBJ whole genome shotgun (WGS) entry which is preliminary data.</text>
</comment>
<evidence type="ECO:0000313" key="3">
    <source>
        <dbReference type="Proteomes" id="UP000077202"/>
    </source>
</evidence>
<accession>A0A176WE13</accession>
<sequence length="203" mass="22732">MNGSKSKSKSKRERTDRVRMINQSQEESEEAAMNAKCAMVVWSMTHHGSCSHRALKHSAQLSRHVPPTDKVLNSPILCFDIHIYRPHSLPPPSSIVTRSSFTLLCAPRLSSETVHGMAWRQAAAAAAAASAYVVPCEFHFRVRLACTNSGIRPNPRPDENSIHTEAEVGFIQLRADDCNCRREDFSRRRSRLPELRSSPGKDL</sequence>
<keyword evidence="3" id="KW-1185">Reference proteome</keyword>
<dbReference type="EMBL" id="LVLJ01001166">
    <property type="protein sequence ID" value="OAE31154.1"/>
    <property type="molecule type" value="Genomic_DNA"/>
</dbReference>
<dbReference type="Proteomes" id="UP000077202">
    <property type="component" value="Unassembled WGS sequence"/>
</dbReference>
<organism evidence="2 3">
    <name type="scientific">Marchantia polymorpha subsp. ruderalis</name>
    <dbReference type="NCBI Taxonomy" id="1480154"/>
    <lineage>
        <taxon>Eukaryota</taxon>
        <taxon>Viridiplantae</taxon>
        <taxon>Streptophyta</taxon>
        <taxon>Embryophyta</taxon>
        <taxon>Marchantiophyta</taxon>
        <taxon>Marchantiopsida</taxon>
        <taxon>Marchantiidae</taxon>
        <taxon>Marchantiales</taxon>
        <taxon>Marchantiaceae</taxon>
        <taxon>Marchantia</taxon>
    </lineage>
</organism>
<dbReference type="AlphaFoldDB" id="A0A176WE13"/>
<evidence type="ECO:0000256" key="1">
    <source>
        <dbReference type="SAM" id="MobiDB-lite"/>
    </source>
</evidence>
<reference evidence="2" key="1">
    <citation type="submission" date="2016-03" db="EMBL/GenBank/DDBJ databases">
        <title>Mechanisms controlling the formation of the plant cell surface in tip-growing cells are functionally conserved among land plants.</title>
        <authorList>
            <person name="Honkanen S."/>
            <person name="Jones V.A."/>
            <person name="Morieri G."/>
            <person name="Champion C."/>
            <person name="Hetherington A.J."/>
            <person name="Kelly S."/>
            <person name="Saint-Marcoux D."/>
            <person name="Proust H."/>
            <person name="Prescott H."/>
            <person name="Dolan L."/>
        </authorList>
    </citation>
    <scope>NUCLEOTIDE SEQUENCE [LARGE SCALE GENOMIC DNA]</scope>
    <source>
        <tissue evidence="2">Whole gametophyte</tissue>
    </source>
</reference>
<gene>
    <name evidence="2" type="ORF">AXG93_2508s1180</name>
</gene>
<feature type="compositionally biased region" description="Basic residues" evidence="1">
    <location>
        <begin position="1"/>
        <end position="12"/>
    </location>
</feature>
<proteinExistence type="predicted"/>